<sequence>MPTEDDKATSVDAVADTNVPGDAARTSASAPMSTTTHPTIAEHQDDGASLSARVPESVKDQANKLAGDAATRARSAAEEGKAKASETVRNLAASTRDAANQFKGTQAEPLTQYVNGAADSIEQFASTLDEKTVDELLDDLRVMVRKSPAIAIGAAAAVGFALSRFAKASERAFDATGGTTTPADRDA</sequence>
<accession>A0ABS7WPW5</accession>
<dbReference type="Proteomes" id="UP000824621">
    <property type="component" value="Unassembled WGS sequence"/>
</dbReference>
<name>A0ABS7WPW5_9SPHN</name>
<comment type="caution">
    <text evidence="2">The sequence shown here is derived from an EMBL/GenBank/DDBJ whole genome shotgun (WGS) entry which is preliminary data.</text>
</comment>
<evidence type="ECO:0000313" key="2">
    <source>
        <dbReference type="EMBL" id="MBZ6379970.1"/>
    </source>
</evidence>
<feature type="region of interest" description="Disordered" evidence="1">
    <location>
        <begin position="1"/>
        <end position="86"/>
    </location>
</feature>
<evidence type="ECO:0008006" key="4">
    <source>
        <dbReference type="Google" id="ProtNLM"/>
    </source>
</evidence>
<protein>
    <recommendedName>
        <fullName evidence="4">Nutrient deprivation-induced protein</fullName>
    </recommendedName>
</protein>
<organism evidence="2 3">
    <name type="scientific">Pacificimonas aurantium</name>
    <dbReference type="NCBI Taxonomy" id="1250540"/>
    <lineage>
        <taxon>Bacteria</taxon>
        <taxon>Pseudomonadati</taxon>
        <taxon>Pseudomonadota</taxon>
        <taxon>Alphaproteobacteria</taxon>
        <taxon>Sphingomonadales</taxon>
        <taxon>Sphingosinicellaceae</taxon>
        <taxon>Pacificimonas</taxon>
    </lineage>
</organism>
<keyword evidence="3" id="KW-1185">Reference proteome</keyword>
<dbReference type="RefSeq" id="WP_172406287.1">
    <property type="nucleotide sequence ID" value="NZ_JAGSGB010000004.1"/>
</dbReference>
<feature type="compositionally biased region" description="Basic and acidic residues" evidence="1">
    <location>
        <begin position="75"/>
        <end position="86"/>
    </location>
</feature>
<evidence type="ECO:0000313" key="3">
    <source>
        <dbReference type="Proteomes" id="UP000824621"/>
    </source>
</evidence>
<feature type="compositionally biased region" description="Polar residues" evidence="1">
    <location>
        <begin position="26"/>
        <end position="38"/>
    </location>
</feature>
<gene>
    <name evidence="2" type="ORF">KCN53_15190</name>
</gene>
<dbReference type="EMBL" id="JAGSGB010000004">
    <property type="protein sequence ID" value="MBZ6379970.1"/>
    <property type="molecule type" value="Genomic_DNA"/>
</dbReference>
<reference evidence="2 3" key="1">
    <citation type="submission" date="2021-04" db="EMBL/GenBank/DDBJ databases">
        <authorList>
            <person name="Pira H."/>
            <person name="Risdian C."/>
            <person name="Wink J."/>
        </authorList>
    </citation>
    <scope>NUCLEOTIDE SEQUENCE [LARGE SCALE GENOMIC DNA]</scope>
    <source>
        <strain evidence="2 3">DSM 107782</strain>
    </source>
</reference>
<evidence type="ECO:0000256" key="1">
    <source>
        <dbReference type="SAM" id="MobiDB-lite"/>
    </source>
</evidence>
<proteinExistence type="predicted"/>